<dbReference type="InterPro" id="IPR023631">
    <property type="entry name" value="Amidase_dom"/>
</dbReference>
<comment type="caution">
    <text evidence="2">The sequence shown here is derived from an EMBL/GenBank/DDBJ whole genome shotgun (WGS) entry which is preliminary data.</text>
</comment>
<name>G5J0V2_CROWT</name>
<feature type="domain" description="Amidase" evidence="1">
    <location>
        <begin position="329"/>
        <end position="434"/>
    </location>
</feature>
<accession>G5J0V2</accession>
<dbReference type="PANTHER" id="PTHR43372">
    <property type="entry name" value="FATTY-ACID AMIDE HYDROLASE"/>
    <property type="match status" value="1"/>
</dbReference>
<evidence type="ECO:0000313" key="2">
    <source>
        <dbReference type="EMBL" id="EHJ14192.1"/>
    </source>
</evidence>
<dbReference type="PANTHER" id="PTHR43372:SF4">
    <property type="entry name" value="FATTY-ACID AMIDE HYDROLASE 2"/>
    <property type="match status" value="1"/>
</dbReference>
<dbReference type="GeneID" id="88764981"/>
<evidence type="ECO:0000259" key="1">
    <source>
        <dbReference type="Pfam" id="PF01425"/>
    </source>
</evidence>
<evidence type="ECO:0000313" key="3">
    <source>
        <dbReference type="Proteomes" id="UP000003477"/>
    </source>
</evidence>
<dbReference type="AlphaFoldDB" id="G5J0V2"/>
<dbReference type="InterPro" id="IPR052739">
    <property type="entry name" value="FAAH2"/>
</dbReference>
<dbReference type="Proteomes" id="UP000003477">
    <property type="component" value="Unassembled WGS sequence"/>
</dbReference>
<organism evidence="2 3">
    <name type="scientific">Crocosphaera watsonii WH 0003</name>
    <dbReference type="NCBI Taxonomy" id="423471"/>
    <lineage>
        <taxon>Bacteria</taxon>
        <taxon>Bacillati</taxon>
        <taxon>Cyanobacteriota</taxon>
        <taxon>Cyanophyceae</taxon>
        <taxon>Oscillatoriophycideae</taxon>
        <taxon>Chroococcales</taxon>
        <taxon>Aphanothecaceae</taxon>
        <taxon>Crocosphaera</taxon>
    </lineage>
</organism>
<dbReference type="EMBL" id="AESD01000182">
    <property type="protein sequence ID" value="EHJ14192.1"/>
    <property type="molecule type" value="Genomic_DNA"/>
</dbReference>
<dbReference type="PATRIC" id="fig|423471.3.peg.1053"/>
<dbReference type="Pfam" id="PF01425">
    <property type="entry name" value="Amidase"/>
    <property type="match status" value="2"/>
</dbReference>
<feature type="domain" description="Amidase" evidence="1">
    <location>
        <begin position="24"/>
        <end position="326"/>
    </location>
</feature>
<gene>
    <name evidence="2" type="ORF">CWATWH0003_1141</name>
</gene>
<protein>
    <submittedName>
        <fullName evidence="2">Amidase</fullName>
    </submittedName>
</protein>
<proteinExistence type="predicted"/>
<dbReference type="InterPro" id="IPR036928">
    <property type="entry name" value="AS_sf"/>
</dbReference>
<sequence>MNLTFLPAHILAKRIRERHVSCQEVVTAYLERISQYNPRLNAIVTLDTEQVYQQGKKADETLAKGELMGPLHGVPITIKDSLETQGLKTTCSYEPLANYIPKKDATVVAKLKAAGAIILGKTNTPKLTVDFQTNSPLFGRTNNPWNLDYTPGGSTGGGAAAIAARLSPLEIGSDLGGSLRVPAHFCGICALKPTEHRVSTFGHIPELPGNPQTIKHLQNVGPLAHCIDDLLLCLSIIEGVDIQQSWVREFTEIIDPIKSLTSLRFAWIKGIGDIPSCSETNHALESLGLCLTDLGCHVENTSPSNLDCSQAWEIYQTILSYEFRDFSQQDKYPGYKMALEKRQIFIDKIEQFFDNFDVWLIPVVPIPAFPHCPSGSDIEIEGEKYPYLRAIGAYTILFNLTGHPVVVLPLQLSSQGLPIGVQLVGKRGADMTLLNIAKKLSEIIKIAF</sequence>
<dbReference type="RefSeq" id="WP_007309619.1">
    <property type="nucleotide sequence ID" value="NZ_AESD01000182.1"/>
</dbReference>
<dbReference type="SUPFAM" id="SSF75304">
    <property type="entry name" value="Amidase signature (AS) enzymes"/>
    <property type="match status" value="1"/>
</dbReference>
<dbReference type="GO" id="GO:0012505">
    <property type="term" value="C:endomembrane system"/>
    <property type="evidence" value="ECO:0007669"/>
    <property type="project" value="TreeGrafter"/>
</dbReference>
<dbReference type="Gene3D" id="3.90.1300.10">
    <property type="entry name" value="Amidase signature (AS) domain"/>
    <property type="match status" value="1"/>
</dbReference>
<reference evidence="2 3" key="1">
    <citation type="journal article" date="2011" name="Front. Microbiol.">
        <title>Two Strains of Crocosphaera watsonii with Highly Conserved Genomes are Distinguished by Strain-Specific Features.</title>
        <authorList>
            <person name="Bench S.R."/>
            <person name="Ilikchyan I.N."/>
            <person name="Tripp H.J."/>
            <person name="Zehr J.P."/>
        </authorList>
    </citation>
    <scope>NUCLEOTIDE SEQUENCE [LARGE SCALE GENOMIC DNA]</scope>
    <source>
        <strain evidence="2 3">WH 0003</strain>
    </source>
</reference>